<dbReference type="InterPro" id="IPR022634">
    <property type="entry name" value="DNA_polIII_beta_N"/>
</dbReference>
<sequence length="372" mass="39935">MKVTVERAELLKSLGHVHRVVERRNTIPILANVLVKADKGALSLKATDLDLEVTDTIAAEVTPGGSTTVPAHMFYDIVRKLPDGSQIVIEGSGDRAVLSIRAGRSRFTLQTLPESDFPDLAAGEMTHSFKLPAADLKRLIDKTQFAISTEETRYYLNGIYLHAAGAANAATLRAVATDGHRLAQCELPLPEGAAGMPGIIIPRKTVGEVQRLIDSGEGEIAIELSAGKIRFTIGPVVLTSKLIDGTFPDYGRVIPVNNDKSLVVDKKDFEAAVDRVSTVSSERGRAVKLSITGGRLVLSVTNPDSGSATEELEVDYDSEPLDIGFNSRYLLDIAAQIEGEVAVLKLADPGSPTLIQDRDAKGALYVLMPMRV</sequence>
<evidence type="ECO:0000256" key="10">
    <source>
        <dbReference type="PIRNR" id="PIRNR000804"/>
    </source>
</evidence>
<proteinExistence type="inferred from homology"/>
<dbReference type="GO" id="GO:0006271">
    <property type="term" value="P:DNA strand elongation involved in DNA replication"/>
    <property type="evidence" value="ECO:0007669"/>
    <property type="project" value="TreeGrafter"/>
</dbReference>
<dbReference type="Pfam" id="PF00712">
    <property type="entry name" value="DNA_pol3_beta"/>
    <property type="match status" value="1"/>
</dbReference>
<evidence type="ECO:0000256" key="4">
    <source>
        <dbReference type="ARBA" id="ARBA00022490"/>
    </source>
</evidence>
<dbReference type="Gene3D" id="3.10.150.10">
    <property type="entry name" value="DNA Polymerase III, subunit A, domain 2"/>
    <property type="match status" value="1"/>
</dbReference>
<dbReference type="InterPro" id="IPR001001">
    <property type="entry name" value="DNA_polIII_beta"/>
</dbReference>
<evidence type="ECO:0000256" key="1">
    <source>
        <dbReference type="ARBA" id="ARBA00004496"/>
    </source>
</evidence>
<gene>
    <name evidence="14" type="ORF">DW352_17425</name>
</gene>
<comment type="subunit">
    <text evidence="10">Forms a ring-shaped head-to-tail homodimer around DNA.</text>
</comment>
<dbReference type="PANTHER" id="PTHR30478">
    <property type="entry name" value="DNA POLYMERASE III SUBUNIT BETA"/>
    <property type="match status" value="1"/>
</dbReference>
<dbReference type="SMART" id="SM00480">
    <property type="entry name" value="POL3Bc"/>
    <property type="match status" value="1"/>
</dbReference>
<comment type="similarity">
    <text evidence="2 10">Belongs to the beta sliding clamp family.</text>
</comment>
<dbReference type="EMBL" id="CP031417">
    <property type="protein sequence ID" value="AXK82151.1"/>
    <property type="molecule type" value="Genomic_DNA"/>
</dbReference>
<dbReference type="GO" id="GO:0005737">
    <property type="term" value="C:cytoplasm"/>
    <property type="evidence" value="ECO:0007669"/>
    <property type="project" value="UniProtKB-SubCell"/>
</dbReference>
<evidence type="ECO:0000256" key="5">
    <source>
        <dbReference type="ARBA" id="ARBA00022679"/>
    </source>
</evidence>
<keyword evidence="15" id="KW-1185">Reference proteome</keyword>
<dbReference type="NCBIfam" id="TIGR00663">
    <property type="entry name" value="dnan"/>
    <property type="match status" value="1"/>
</dbReference>
<evidence type="ECO:0000313" key="15">
    <source>
        <dbReference type="Proteomes" id="UP000254889"/>
    </source>
</evidence>
<dbReference type="PANTHER" id="PTHR30478:SF0">
    <property type="entry name" value="BETA SLIDING CLAMP"/>
    <property type="match status" value="1"/>
</dbReference>
<dbReference type="Pfam" id="PF02767">
    <property type="entry name" value="DNA_pol3_beta_2"/>
    <property type="match status" value="1"/>
</dbReference>
<evidence type="ECO:0000256" key="2">
    <source>
        <dbReference type="ARBA" id="ARBA00010752"/>
    </source>
</evidence>
<evidence type="ECO:0000256" key="8">
    <source>
        <dbReference type="ARBA" id="ARBA00022932"/>
    </source>
</evidence>
<evidence type="ECO:0000313" key="14">
    <source>
        <dbReference type="EMBL" id="AXK82151.1"/>
    </source>
</evidence>
<keyword evidence="7 10" id="KW-0235">DNA replication</keyword>
<dbReference type="InterPro" id="IPR046938">
    <property type="entry name" value="DNA_clamp_sf"/>
</dbReference>
<dbReference type="GO" id="GO:0008408">
    <property type="term" value="F:3'-5' exonuclease activity"/>
    <property type="evidence" value="ECO:0007669"/>
    <property type="project" value="InterPro"/>
</dbReference>
<dbReference type="InterPro" id="IPR022635">
    <property type="entry name" value="DNA_polIII_beta_C"/>
</dbReference>
<dbReference type="CDD" id="cd00140">
    <property type="entry name" value="beta_clamp"/>
    <property type="match status" value="1"/>
</dbReference>
<evidence type="ECO:0000256" key="9">
    <source>
        <dbReference type="ARBA" id="ARBA00023125"/>
    </source>
</evidence>
<feature type="domain" description="DNA polymerase III beta sliding clamp C-terminal" evidence="13">
    <location>
        <begin position="252"/>
        <end position="371"/>
    </location>
</feature>
<evidence type="ECO:0000256" key="7">
    <source>
        <dbReference type="ARBA" id="ARBA00022705"/>
    </source>
</evidence>
<dbReference type="GO" id="GO:0003887">
    <property type="term" value="F:DNA-directed DNA polymerase activity"/>
    <property type="evidence" value="ECO:0007669"/>
    <property type="project" value="UniProtKB-UniRule"/>
</dbReference>
<keyword evidence="5 10" id="KW-0808">Transferase</keyword>
<feature type="domain" description="DNA polymerase III beta sliding clamp central" evidence="12">
    <location>
        <begin position="131"/>
        <end position="249"/>
    </location>
</feature>
<dbReference type="InterPro" id="IPR022637">
    <property type="entry name" value="DNA_polIII_beta_cen"/>
</dbReference>
<keyword evidence="6 10" id="KW-0548">Nucleotidyltransferase</keyword>
<keyword evidence="4 10" id="KW-0963">Cytoplasm</keyword>
<keyword evidence="9" id="KW-0238">DNA-binding</keyword>
<dbReference type="RefSeq" id="WP_115692530.1">
    <property type="nucleotide sequence ID" value="NZ_CP031417.1"/>
</dbReference>
<accession>A0A345ZZ04</accession>
<name>A0A345ZZ04_9HYPH</name>
<dbReference type="OrthoDB" id="8421503at2"/>
<dbReference type="Proteomes" id="UP000254889">
    <property type="component" value="Chromosome"/>
</dbReference>
<evidence type="ECO:0000259" key="13">
    <source>
        <dbReference type="Pfam" id="PF02768"/>
    </source>
</evidence>
<organism evidence="14 15">
    <name type="scientific">Pseudolabrys taiwanensis</name>
    <dbReference type="NCBI Taxonomy" id="331696"/>
    <lineage>
        <taxon>Bacteria</taxon>
        <taxon>Pseudomonadati</taxon>
        <taxon>Pseudomonadota</taxon>
        <taxon>Alphaproteobacteria</taxon>
        <taxon>Hyphomicrobiales</taxon>
        <taxon>Xanthobacteraceae</taxon>
        <taxon>Pseudolabrys</taxon>
    </lineage>
</organism>
<evidence type="ECO:0000259" key="11">
    <source>
        <dbReference type="Pfam" id="PF00712"/>
    </source>
</evidence>
<dbReference type="AlphaFoldDB" id="A0A345ZZ04"/>
<comment type="subcellular location">
    <subcellularLocation>
        <location evidence="1 10">Cytoplasm</location>
    </subcellularLocation>
</comment>
<dbReference type="Pfam" id="PF02768">
    <property type="entry name" value="DNA_pol3_beta_3"/>
    <property type="match status" value="1"/>
</dbReference>
<dbReference type="KEGG" id="ptaw:DW352_17425"/>
<evidence type="ECO:0000256" key="3">
    <source>
        <dbReference type="ARBA" id="ARBA00021035"/>
    </source>
</evidence>
<dbReference type="Gene3D" id="3.70.10.10">
    <property type="match status" value="1"/>
</dbReference>
<evidence type="ECO:0000259" key="12">
    <source>
        <dbReference type="Pfam" id="PF02767"/>
    </source>
</evidence>
<dbReference type="FunFam" id="3.10.150.10:FF:000007">
    <property type="entry name" value="Beta sliding clamp"/>
    <property type="match status" value="1"/>
</dbReference>
<comment type="function">
    <text evidence="10">Confers DNA tethering and processivity to DNA polymerases and other proteins. Acts as a clamp, forming a ring around DNA (a reaction catalyzed by the clamp-loading complex) which diffuses in an ATP-independent manner freely and bidirectionally along dsDNA. Initially characterized for its ability to contact the catalytic subunit of DNA polymerase III (Pol III), a complex, multichain enzyme responsible for most of the replicative synthesis in bacteria; Pol III exhibits 3'-5' exonuclease proofreading activity. The beta chain is required for initiation of replication as well as for processivity of DNA replication.</text>
</comment>
<keyword evidence="8 10" id="KW-0239">DNA-directed DNA polymerase</keyword>
<dbReference type="SUPFAM" id="SSF55979">
    <property type="entry name" value="DNA clamp"/>
    <property type="match status" value="3"/>
</dbReference>
<dbReference type="GO" id="GO:0003677">
    <property type="term" value="F:DNA binding"/>
    <property type="evidence" value="ECO:0007669"/>
    <property type="project" value="UniProtKB-UniRule"/>
</dbReference>
<dbReference type="PIRSF" id="PIRSF000804">
    <property type="entry name" value="DNA_pol_III_b"/>
    <property type="match status" value="1"/>
</dbReference>
<reference evidence="14 15" key="1">
    <citation type="submission" date="2018-07" db="EMBL/GenBank/DDBJ databases">
        <authorList>
            <person name="Quirk P.G."/>
            <person name="Krulwich T.A."/>
        </authorList>
    </citation>
    <scope>NUCLEOTIDE SEQUENCE [LARGE SCALE GENOMIC DNA]</scope>
    <source>
        <strain evidence="14 15">CC-BB4</strain>
    </source>
</reference>
<feature type="domain" description="DNA polymerase III beta sliding clamp N-terminal" evidence="11">
    <location>
        <begin position="1"/>
        <end position="120"/>
    </location>
</feature>
<evidence type="ECO:0000256" key="6">
    <source>
        <dbReference type="ARBA" id="ARBA00022695"/>
    </source>
</evidence>
<dbReference type="GO" id="GO:0009360">
    <property type="term" value="C:DNA polymerase III complex"/>
    <property type="evidence" value="ECO:0007669"/>
    <property type="project" value="InterPro"/>
</dbReference>
<protein>
    <recommendedName>
        <fullName evidence="3 10">Beta sliding clamp</fullName>
    </recommendedName>
</protein>